<keyword evidence="4 9" id="KW-0560">Oxidoreductase</keyword>
<dbReference type="PANTHER" id="PTHR21089">
    <property type="entry name" value="SHIKIMATE DEHYDROGENASE"/>
    <property type="match status" value="1"/>
</dbReference>
<dbReference type="GO" id="GO:0004764">
    <property type="term" value="F:shikimate 3-dehydrogenase (NADP+) activity"/>
    <property type="evidence" value="ECO:0007669"/>
    <property type="project" value="UniProtKB-UniRule"/>
</dbReference>
<evidence type="ECO:0000256" key="3">
    <source>
        <dbReference type="ARBA" id="ARBA00022857"/>
    </source>
</evidence>
<dbReference type="CDD" id="cd01065">
    <property type="entry name" value="NAD_bind_Shikimate_DH"/>
    <property type="match status" value="1"/>
</dbReference>
<gene>
    <name evidence="9" type="primary">aroE</name>
    <name evidence="12" type="ORF">H9753_06655</name>
</gene>
<dbReference type="InterPro" id="IPR013708">
    <property type="entry name" value="Shikimate_DH-bd_N"/>
</dbReference>
<feature type="binding site" evidence="9">
    <location>
        <position position="108"/>
    </location>
    <ligand>
        <name>shikimate</name>
        <dbReference type="ChEBI" id="CHEBI:36208"/>
    </ligand>
</feature>
<accession>A0A9D2TBR6</accession>
<comment type="catalytic activity">
    <reaction evidence="9">
        <text>shikimate + NADP(+) = 3-dehydroshikimate + NADPH + H(+)</text>
        <dbReference type="Rhea" id="RHEA:17737"/>
        <dbReference type="ChEBI" id="CHEBI:15378"/>
        <dbReference type="ChEBI" id="CHEBI:16630"/>
        <dbReference type="ChEBI" id="CHEBI:36208"/>
        <dbReference type="ChEBI" id="CHEBI:57783"/>
        <dbReference type="ChEBI" id="CHEBI:58349"/>
        <dbReference type="EC" id="1.1.1.25"/>
    </reaction>
</comment>
<comment type="catalytic activity">
    <reaction evidence="6">
        <text>L-quinate + NAD(+) = 3-dehydroquinate + NADH + H(+)</text>
        <dbReference type="Rhea" id="RHEA:22364"/>
        <dbReference type="ChEBI" id="CHEBI:15378"/>
        <dbReference type="ChEBI" id="CHEBI:29751"/>
        <dbReference type="ChEBI" id="CHEBI:32364"/>
        <dbReference type="ChEBI" id="CHEBI:57540"/>
        <dbReference type="ChEBI" id="CHEBI:57945"/>
        <dbReference type="EC" id="1.1.1.24"/>
    </reaction>
</comment>
<comment type="catalytic activity">
    <reaction evidence="7">
        <text>shikimate + NAD(+) = 3-dehydroshikimate + NADH + H(+)</text>
        <dbReference type="Rhea" id="RHEA:17741"/>
        <dbReference type="ChEBI" id="CHEBI:15378"/>
        <dbReference type="ChEBI" id="CHEBI:16630"/>
        <dbReference type="ChEBI" id="CHEBI:36208"/>
        <dbReference type="ChEBI" id="CHEBI:57540"/>
        <dbReference type="ChEBI" id="CHEBI:57945"/>
    </reaction>
</comment>
<comment type="function">
    <text evidence="9">Involved in the biosynthesis of the chorismate, which leads to the biosynthesis of aromatic amino acids. Catalyzes the reversible NADPH linked reduction of 3-dehydroshikimate (DHSA) to yield shikimate (SA).</text>
</comment>
<feature type="binding site" evidence="9">
    <location>
        <position position="236"/>
    </location>
    <ligand>
        <name>shikimate</name>
        <dbReference type="ChEBI" id="CHEBI:36208"/>
    </ligand>
</feature>
<name>A0A9D2TBR6_9FIRM</name>
<feature type="active site" description="Proton acceptor" evidence="9">
    <location>
        <position position="72"/>
    </location>
</feature>
<organism evidence="12 13">
    <name type="scientific">Candidatus Blautia merdavium</name>
    <dbReference type="NCBI Taxonomy" id="2838494"/>
    <lineage>
        <taxon>Bacteria</taxon>
        <taxon>Bacillati</taxon>
        <taxon>Bacillota</taxon>
        <taxon>Clostridia</taxon>
        <taxon>Lachnospirales</taxon>
        <taxon>Lachnospiraceae</taxon>
        <taxon>Blautia</taxon>
    </lineage>
</organism>
<feature type="binding site" evidence="9">
    <location>
        <position position="264"/>
    </location>
    <ligand>
        <name>shikimate</name>
        <dbReference type="ChEBI" id="CHEBI:36208"/>
    </ligand>
</feature>
<evidence type="ECO:0000256" key="1">
    <source>
        <dbReference type="ARBA" id="ARBA00004871"/>
    </source>
</evidence>
<sequence>MIPITGKTRIAGLLGSPVSHSISPLMHNYSFQSLGIDCAYLCFDVGEDQLKEAVQGLLTLNVLGFNLTMPNKNKILEFLDELSPAARFIGAVNTVENRDGKLIGHNTDGVGFMRSVREEGISIKGKTMTLMGIGGAATAICAQAALDGLDTIHVFARSSSRHLPRIQKLAAALQAETACRILLHDNENLEELKQCLSESALFVNATSVGMAPDTDACILPDISWLGKDTAVADIIYNPWETRLLSQARSAGKKAFNGYSMLLYQGAEAFRIWTGQEMPVEEVRRYLAKQ</sequence>
<feature type="binding site" evidence="9">
    <location>
        <begin position="21"/>
        <end position="23"/>
    </location>
    <ligand>
        <name>shikimate</name>
        <dbReference type="ChEBI" id="CHEBI:36208"/>
    </ligand>
</feature>
<dbReference type="SUPFAM" id="SSF51735">
    <property type="entry name" value="NAD(P)-binding Rossmann-fold domains"/>
    <property type="match status" value="1"/>
</dbReference>
<evidence type="ECO:0000256" key="7">
    <source>
        <dbReference type="ARBA" id="ARBA00052329"/>
    </source>
</evidence>
<comment type="similarity">
    <text evidence="9">Belongs to the shikimate dehydrogenase family.</text>
</comment>
<evidence type="ECO:0000313" key="12">
    <source>
        <dbReference type="EMBL" id="HJC63281.1"/>
    </source>
</evidence>
<dbReference type="GO" id="GO:0008652">
    <property type="term" value="P:amino acid biosynthetic process"/>
    <property type="evidence" value="ECO:0007669"/>
    <property type="project" value="UniProtKB-KW"/>
</dbReference>
<comment type="pathway">
    <text evidence="1 9">Metabolic intermediate biosynthesis; chorismate biosynthesis; chorismate from D-erythrose 4-phosphate and phosphoenolpyruvate: step 4/7.</text>
</comment>
<dbReference type="PANTHER" id="PTHR21089:SF1">
    <property type="entry name" value="BIFUNCTIONAL 3-DEHYDROQUINATE DEHYDRATASE_SHIKIMATE DEHYDROGENASE, CHLOROPLASTIC"/>
    <property type="match status" value="1"/>
</dbReference>
<protein>
    <recommendedName>
        <fullName evidence="9">Shikimate dehydrogenase (NADP(+))</fullName>
        <shortName evidence="9">SDH</shortName>
        <ecNumber evidence="9">1.1.1.25</ecNumber>
    </recommendedName>
</protein>
<dbReference type="HAMAP" id="MF_00222">
    <property type="entry name" value="Shikimate_DH_AroE"/>
    <property type="match status" value="1"/>
</dbReference>
<evidence type="ECO:0000256" key="5">
    <source>
        <dbReference type="ARBA" id="ARBA00023141"/>
    </source>
</evidence>
<keyword evidence="3 9" id="KW-0521">NADP</keyword>
<dbReference type="InterPro" id="IPR041121">
    <property type="entry name" value="SDH_C"/>
</dbReference>
<feature type="domain" description="Shikimate dehydrogenase substrate binding N-terminal" evidence="10">
    <location>
        <begin position="13"/>
        <end position="95"/>
    </location>
</feature>
<evidence type="ECO:0000256" key="9">
    <source>
        <dbReference type="HAMAP-Rule" id="MF_00222"/>
    </source>
</evidence>
<dbReference type="AlphaFoldDB" id="A0A9D2TBR6"/>
<dbReference type="Proteomes" id="UP000823886">
    <property type="component" value="Unassembled WGS sequence"/>
</dbReference>
<reference evidence="12" key="1">
    <citation type="journal article" date="2021" name="PeerJ">
        <title>Extensive microbial diversity within the chicken gut microbiome revealed by metagenomics and culture.</title>
        <authorList>
            <person name="Gilroy R."/>
            <person name="Ravi A."/>
            <person name="Getino M."/>
            <person name="Pursley I."/>
            <person name="Horton D.L."/>
            <person name="Alikhan N.F."/>
            <person name="Baker D."/>
            <person name="Gharbi K."/>
            <person name="Hall N."/>
            <person name="Watson M."/>
            <person name="Adriaenssens E.M."/>
            <person name="Foster-Nyarko E."/>
            <person name="Jarju S."/>
            <person name="Secka A."/>
            <person name="Antonio M."/>
            <person name="Oren A."/>
            <person name="Chaudhuri R.R."/>
            <person name="La Ragione R."/>
            <person name="Hildebrand F."/>
            <person name="Pallen M.J."/>
        </authorList>
    </citation>
    <scope>NUCLEOTIDE SEQUENCE</scope>
    <source>
        <strain evidence="12">ChiBcec2-3848</strain>
    </source>
</reference>
<evidence type="ECO:0000259" key="10">
    <source>
        <dbReference type="Pfam" id="PF08501"/>
    </source>
</evidence>
<comment type="caution">
    <text evidence="9">Lacks conserved residue(s) required for the propagation of feature annotation.</text>
</comment>
<evidence type="ECO:0000313" key="13">
    <source>
        <dbReference type="Proteomes" id="UP000823886"/>
    </source>
</evidence>
<dbReference type="InterPro" id="IPR036291">
    <property type="entry name" value="NAD(P)-bd_dom_sf"/>
</dbReference>
<dbReference type="NCBIfam" id="NF001319">
    <property type="entry name" value="PRK00258.3-3"/>
    <property type="match status" value="1"/>
</dbReference>
<dbReference type="InterPro" id="IPR022893">
    <property type="entry name" value="Shikimate_DH_fam"/>
</dbReference>
<evidence type="ECO:0000256" key="4">
    <source>
        <dbReference type="ARBA" id="ARBA00023002"/>
    </source>
</evidence>
<dbReference type="NCBIfam" id="TIGR00507">
    <property type="entry name" value="aroE"/>
    <property type="match status" value="1"/>
</dbReference>
<dbReference type="InterPro" id="IPR011342">
    <property type="entry name" value="Shikimate_DH"/>
</dbReference>
<dbReference type="SUPFAM" id="SSF53223">
    <property type="entry name" value="Aminoacid dehydrogenase-like, N-terminal domain"/>
    <property type="match status" value="1"/>
</dbReference>
<dbReference type="GO" id="GO:0019632">
    <property type="term" value="P:shikimate metabolic process"/>
    <property type="evidence" value="ECO:0007669"/>
    <property type="project" value="InterPro"/>
</dbReference>
<keyword evidence="5 9" id="KW-0057">Aromatic amino acid biosynthesis</keyword>
<feature type="binding site" evidence="9">
    <location>
        <position position="93"/>
    </location>
    <ligand>
        <name>shikimate</name>
        <dbReference type="ChEBI" id="CHEBI:36208"/>
    </ligand>
</feature>
<comment type="subunit">
    <text evidence="9">Homodimer.</text>
</comment>
<dbReference type="Gene3D" id="3.40.50.720">
    <property type="entry name" value="NAD(P)-binding Rossmann-like Domain"/>
    <property type="match status" value="1"/>
</dbReference>
<feature type="domain" description="SDH C-terminal" evidence="11">
    <location>
        <begin position="257"/>
        <end position="284"/>
    </location>
</feature>
<feature type="binding site" evidence="9">
    <location>
        <position position="68"/>
    </location>
    <ligand>
        <name>shikimate</name>
        <dbReference type="ChEBI" id="CHEBI:36208"/>
    </ligand>
</feature>
<proteinExistence type="inferred from homology"/>
<dbReference type="EC" id="1.1.1.25" evidence="9"/>
<dbReference type="GO" id="GO:0030266">
    <property type="term" value="F:quinate 3-dehydrogenase (NAD+) activity"/>
    <property type="evidence" value="ECO:0007669"/>
    <property type="project" value="UniProtKB-EC"/>
</dbReference>
<comment type="pathway">
    <text evidence="8">Aromatic compound metabolism; 3,4-dihydroxybenzoate biosynthesis; 3-dehydroquinate from D-quinate (NAD(+) route).</text>
</comment>
<evidence type="ECO:0000256" key="8">
    <source>
        <dbReference type="ARBA" id="ARBA00060613"/>
    </source>
</evidence>
<dbReference type="GO" id="GO:0050661">
    <property type="term" value="F:NADP binding"/>
    <property type="evidence" value="ECO:0007669"/>
    <property type="project" value="InterPro"/>
</dbReference>
<feature type="binding site" evidence="9">
    <location>
        <position position="234"/>
    </location>
    <ligand>
        <name>NADP(+)</name>
        <dbReference type="ChEBI" id="CHEBI:58349"/>
    </ligand>
</feature>
<dbReference type="Gene3D" id="3.40.50.10860">
    <property type="entry name" value="Leucine Dehydrogenase, chain A, domain 1"/>
    <property type="match status" value="1"/>
</dbReference>
<evidence type="ECO:0000256" key="6">
    <source>
        <dbReference type="ARBA" id="ARBA00051639"/>
    </source>
</evidence>
<dbReference type="EMBL" id="DWVZ01000085">
    <property type="protein sequence ID" value="HJC63281.1"/>
    <property type="molecule type" value="Genomic_DNA"/>
</dbReference>
<dbReference type="GO" id="GO:0009423">
    <property type="term" value="P:chorismate biosynthetic process"/>
    <property type="evidence" value="ECO:0007669"/>
    <property type="project" value="UniProtKB-UniRule"/>
</dbReference>
<keyword evidence="2 9" id="KW-0028">Amino-acid biosynthesis</keyword>
<evidence type="ECO:0000259" key="11">
    <source>
        <dbReference type="Pfam" id="PF18317"/>
    </source>
</evidence>
<evidence type="ECO:0000256" key="2">
    <source>
        <dbReference type="ARBA" id="ARBA00022605"/>
    </source>
</evidence>
<dbReference type="FunFam" id="3.40.50.720:FF:000086">
    <property type="entry name" value="Quinate/shikimate dehydrogenase"/>
    <property type="match status" value="1"/>
</dbReference>
<dbReference type="Pfam" id="PF08501">
    <property type="entry name" value="Shikimate_dh_N"/>
    <property type="match status" value="1"/>
</dbReference>
<reference evidence="12" key="2">
    <citation type="submission" date="2021-04" db="EMBL/GenBank/DDBJ databases">
        <authorList>
            <person name="Gilroy R."/>
        </authorList>
    </citation>
    <scope>NUCLEOTIDE SEQUENCE</scope>
    <source>
        <strain evidence="12">ChiBcec2-3848</strain>
    </source>
</reference>
<comment type="caution">
    <text evidence="12">The sequence shown here is derived from an EMBL/GenBank/DDBJ whole genome shotgun (WGS) entry which is preliminary data.</text>
</comment>
<dbReference type="GO" id="GO:0009073">
    <property type="term" value="P:aromatic amino acid family biosynthetic process"/>
    <property type="evidence" value="ECO:0007669"/>
    <property type="project" value="UniProtKB-KW"/>
</dbReference>
<feature type="binding site" evidence="9">
    <location>
        <position position="257"/>
    </location>
    <ligand>
        <name>NADP(+)</name>
        <dbReference type="ChEBI" id="CHEBI:58349"/>
    </ligand>
</feature>
<dbReference type="Pfam" id="PF18317">
    <property type="entry name" value="SDH_C"/>
    <property type="match status" value="1"/>
</dbReference>
<dbReference type="InterPro" id="IPR046346">
    <property type="entry name" value="Aminoacid_DH-like_N_sf"/>
</dbReference>